<dbReference type="AlphaFoldDB" id="A0A4U2YHW8"/>
<dbReference type="RefSeq" id="WP_137066955.1">
    <property type="nucleotide sequence ID" value="NZ_CP040748.1"/>
</dbReference>
<keyword evidence="8" id="KW-1185">Reference proteome</keyword>
<gene>
    <name evidence="7" type="ORF">FC770_14070</name>
</gene>
<feature type="transmembrane region" description="Helical" evidence="6">
    <location>
        <begin position="86"/>
        <end position="110"/>
    </location>
</feature>
<evidence type="ECO:0000256" key="6">
    <source>
        <dbReference type="SAM" id="Phobius"/>
    </source>
</evidence>
<name>A0A4U2YHW8_9ACTN</name>
<reference evidence="7 8" key="1">
    <citation type="submission" date="2019-04" db="EMBL/GenBank/DDBJ databases">
        <authorList>
            <person name="Dong K."/>
        </authorList>
    </citation>
    <scope>NUCLEOTIDE SEQUENCE [LARGE SCALE GENOMIC DNA]</scope>
    <source>
        <strain evidence="8">dk3543</strain>
    </source>
</reference>
<dbReference type="InterPro" id="IPR019109">
    <property type="entry name" value="MamF_MmsF"/>
</dbReference>
<sequence>MTHPEQPYEGSEQAPPSGGQEPYGQPTGGAPQQPPYGQGQYGQPPYGQVPYGQGPYGQPQGPQYYGAPVESLDPAQERLFAGGAHWGALLAGVFTSGGLAWAAPLAILMLKGKSSPFVRSQALESLNFQISTLIYAAVVLVMGIATLGVGLLLFLPLAVWWLVLVITAAVKANNGEDYRYPLIFRFVK</sequence>
<keyword evidence="2 6" id="KW-0812">Transmembrane</keyword>
<proteinExistence type="predicted"/>
<evidence type="ECO:0000256" key="3">
    <source>
        <dbReference type="ARBA" id="ARBA00022989"/>
    </source>
</evidence>
<keyword evidence="3 6" id="KW-1133">Transmembrane helix</keyword>
<accession>A0A4U2YHW8</accession>
<evidence type="ECO:0000313" key="8">
    <source>
        <dbReference type="Proteomes" id="UP000307808"/>
    </source>
</evidence>
<feature type="compositionally biased region" description="Low complexity" evidence="5">
    <location>
        <begin position="22"/>
        <end position="53"/>
    </location>
</feature>
<comment type="subcellular location">
    <subcellularLocation>
        <location evidence="1">Membrane</location>
        <topology evidence="1">Multi-pass membrane protein</topology>
    </subcellularLocation>
</comment>
<organism evidence="7 8">
    <name type="scientific">Nocardioides jishulii</name>
    <dbReference type="NCBI Taxonomy" id="2575440"/>
    <lineage>
        <taxon>Bacteria</taxon>
        <taxon>Bacillati</taxon>
        <taxon>Actinomycetota</taxon>
        <taxon>Actinomycetes</taxon>
        <taxon>Propionibacteriales</taxon>
        <taxon>Nocardioidaceae</taxon>
        <taxon>Nocardioides</taxon>
    </lineage>
</organism>
<feature type="transmembrane region" description="Helical" evidence="6">
    <location>
        <begin position="122"/>
        <end position="145"/>
    </location>
</feature>
<evidence type="ECO:0000313" key="7">
    <source>
        <dbReference type="EMBL" id="TKI60648.1"/>
    </source>
</evidence>
<dbReference type="OrthoDB" id="9808930at2"/>
<dbReference type="EMBL" id="SZPY01000004">
    <property type="protein sequence ID" value="TKI60648.1"/>
    <property type="molecule type" value="Genomic_DNA"/>
</dbReference>
<dbReference type="Proteomes" id="UP000307808">
    <property type="component" value="Unassembled WGS sequence"/>
</dbReference>
<dbReference type="Pfam" id="PF09685">
    <property type="entry name" value="MamF_MmsF"/>
    <property type="match status" value="1"/>
</dbReference>
<evidence type="ECO:0000256" key="4">
    <source>
        <dbReference type="ARBA" id="ARBA00023136"/>
    </source>
</evidence>
<evidence type="ECO:0000256" key="5">
    <source>
        <dbReference type="SAM" id="MobiDB-lite"/>
    </source>
</evidence>
<protein>
    <submittedName>
        <fullName evidence="7">DUF4870 domain-containing protein</fullName>
    </submittedName>
</protein>
<evidence type="ECO:0000256" key="2">
    <source>
        <dbReference type="ARBA" id="ARBA00022692"/>
    </source>
</evidence>
<feature type="region of interest" description="Disordered" evidence="5">
    <location>
        <begin position="1"/>
        <end position="53"/>
    </location>
</feature>
<comment type="caution">
    <text evidence="7">The sequence shown here is derived from an EMBL/GenBank/DDBJ whole genome shotgun (WGS) entry which is preliminary data.</text>
</comment>
<evidence type="ECO:0000256" key="1">
    <source>
        <dbReference type="ARBA" id="ARBA00004141"/>
    </source>
</evidence>
<keyword evidence="4 6" id="KW-0472">Membrane</keyword>